<proteinExistence type="predicted"/>
<protein>
    <submittedName>
        <fullName evidence="1">Unannotated protein</fullName>
    </submittedName>
</protein>
<reference evidence="1" key="1">
    <citation type="submission" date="2020-05" db="EMBL/GenBank/DDBJ databases">
        <authorList>
            <person name="Chiriac C."/>
            <person name="Salcher M."/>
            <person name="Ghai R."/>
            <person name="Kavagutti S V."/>
        </authorList>
    </citation>
    <scope>NUCLEOTIDE SEQUENCE</scope>
</reference>
<name>A0A6J6HE69_9ZZZZ</name>
<dbReference type="AlphaFoldDB" id="A0A6J6HE69"/>
<gene>
    <name evidence="1" type="ORF">UFOPK1835_01150</name>
</gene>
<accession>A0A6J6HE69</accession>
<dbReference type="EMBL" id="CAEZUP010000045">
    <property type="protein sequence ID" value="CAB4611981.1"/>
    <property type="molecule type" value="Genomic_DNA"/>
</dbReference>
<sequence>MLAELVDERLELFPRLRRREVVVLEIADHAGQIGGEQIEGDVSFRSDFVGEFLSTSVARFARLARKFLDRVALCLHNLAQSARDVVEDTAEIIVLQCLATLATKILEHVAQALHLLAVRCLEAGLHHPAQRGIEIAVIEQIVGQVAEDVTGIHVESDLTAIPSGVTNTITLGHMGTVPALSSR</sequence>
<organism evidence="1">
    <name type="scientific">freshwater metagenome</name>
    <dbReference type="NCBI Taxonomy" id="449393"/>
    <lineage>
        <taxon>unclassified sequences</taxon>
        <taxon>metagenomes</taxon>
        <taxon>ecological metagenomes</taxon>
    </lineage>
</organism>
<evidence type="ECO:0000313" key="1">
    <source>
        <dbReference type="EMBL" id="CAB4611981.1"/>
    </source>
</evidence>